<evidence type="ECO:0000313" key="3">
    <source>
        <dbReference type="Proteomes" id="UP000626092"/>
    </source>
</evidence>
<dbReference type="Pfam" id="PF03140">
    <property type="entry name" value="DUF247"/>
    <property type="match status" value="1"/>
</dbReference>
<organism evidence="2 3">
    <name type="scientific">Rhododendron simsii</name>
    <name type="common">Sims's rhododendron</name>
    <dbReference type="NCBI Taxonomy" id="118357"/>
    <lineage>
        <taxon>Eukaryota</taxon>
        <taxon>Viridiplantae</taxon>
        <taxon>Streptophyta</taxon>
        <taxon>Embryophyta</taxon>
        <taxon>Tracheophyta</taxon>
        <taxon>Spermatophyta</taxon>
        <taxon>Magnoliopsida</taxon>
        <taxon>eudicotyledons</taxon>
        <taxon>Gunneridae</taxon>
        <taxon>Pentapetalae</taxon>
        <taxon>asterids</taxon>
        <taxon>Ericales</taxon>
        <taxon>Ericaceae</taxon>
        <taxon>Ericoideae</taxon>
        <taxon>Rhodoreae</taxon>
        <taxon>Rhododendron</taxon>
    </lineage>
</organism>
<feature type="compositionally biased region" description="Polar residues" evidence="1">
    <location>
        <begin position="15"/>
        <end position="25"/>
    </location>
</feature>
<feature type="region of interest" description="Disordered" evidence="1">
    <location>
        <begin position="1"/>
        <end position="25"/>
    </location>
</feature>
<reference evidence="2" key="1">
    <citation type="submission" date="2019-11" db="EMBL/GenBank/DDBJ databases">
        <authorList>
            <person name="Liu Y."/>
            <person name="Hou J."/>
            <person name="Li T.-Q."/>
            <person name="Guan C.-H."/>
            <person name="Wu X."/>
            <person name="Wu H.-Z."/>
            <person name="Ling F."/>
            <person name="Zhang R."/>
            <person name="Shi X.-G."/>
            <person name="Ren J.-P."/>
            <person name="Chen E.-F."/>
            <person name="Sun J.-M."/>
        </authorList>
    </citation>
    <scope>NUCLEOTIDE SEQUENCE</scope>
    <source>
        <strain evidence="2">Adult_tree_wgs_1</strain>
        <tissue evidence="2">Leaves</tissue>
    </source>
</reference>
<dbReference type="Proteomes" id="UP000626092">
    <property type="component" value="Unassembled WGS sequence"/>
</dbReference>
<dbReference type="OrthoDB" id="1849062at2759"/>
<protein>
    <submittedName>
        <fullName evidence="2">Uncharacterized protein</fullName>
    </submittedName>
</protein>
<name>A0A834LXU9_RHOSS</name>
<dbReference type="AlphaFoldDB" id="A0A834LXU9"/>
<sequence>MADVKNGTSRGVDEGSSNSYAPATTTSNHTLGVVIDAIIEPRRTEPRPKRRMKEVPLTMRDNENNKGYFGPRVVSLGPYHHGKEELQEVKPIVAQLFISSSGIDMNEFCKMLLEIVDDARSCYLEGSTDKYSNEDAQAMQSARNSSRMREESYATGVAILAQYAGQRVRLKVSVLRQLLFMATYKHTYMYTCARLFITT</sequence>
<evidence type="ECO:0000256" key="1">
    <source>
        <dbReference type="SAM" id="MobiDB-lite"/>
    </source>
</evidence>
<dbReference type="InterPro" id="IPR004158">
    <property type="entry name" value="DUF247_pln"/>
</dbReference>
<proteinExistence type="predicted"/>
<evidence type="ECO:0000313" key="2">
    <source>
        <dbReference type="EMBL" id="KAF7150148.1"/>
    </source>
</evidence>
<comment type="caution">
    <text evidence="2">The sequence shown here is derived from an EMBL/GenBank/DDBJ whole genome shotgun (WGS) entry which is preliminary data.</text>
</comment>
<dbReference type="EMBL" id="WJXA01000002">
    <property type="protein sequence ID" value="KAF7150148.1"/>
    <property type="molecule type" value="Genomic_DNA"/>
</dbReference>
<gene>
    <name evidence="2" type="ORF">RHSIM_Rhsim02G0196100</name>
</gene>
<keyword evidence="3" id="KW-1185">Reference proteome</keyword>
<accession>A0A834LXU9</accession>